<dbReference type="EC" id="2.7.1.156" evidence="8"/>
<dbReference type="EC" id="2.7.7.62" evidence="9"/>
<dbReference type="GO" id="GO:0005524">
    <property type="term" value="F:ATP binding"/>
    <property type="evidence" value="ECO:0007669"/>
    <property type="project" value="UniProtKB-KW"/>
</dbReference>
<dbReference type="RefSeq" id="WP_181352786.1">
    <property type="nucleotide sequence ID" value="NZ_FXTU01000002.1"/>
</dbReference>
<evidence type="ECO:0000256" key="19">
    <source>
        <dbReference type="PIRSR" id="PIRSR006135-2"/>
    </source>
</evidence>
<evidence type="ECO:0000256" key="16">
    <source>
        <dbReference type="ARBA" id="ARBA00029570"/>
    </source>
</evidence>
<evidence type="ECO:0000256" key="7">
    <source>
        <dbReference type="ARBA" id="ARBA00007490"/>
    </source>
</evidence>
<dbReference type="InterPro" id="IPR027417">
    <property type="entry name" value="P-loop_NTPase"/>
</dbReference>
<comment type="pathway">
    <text evidence="5">Cofactor biosynthesis; adenosylcobalamin biosynthesis; adenosylcobalamin from cob(II)yrinate a,c-diamide: step 6/7.</text>
</comment>
<evidence type="ECO:0000256" key="1">
    <source>
        <dbReference type="ARBA" id="ARBA00000312"/>
    </source>
</evidence>
<evidence type="ECO:0000256" key="14">
    <source>
        <dbReference type="ARBA" id="ARBA00022840"/>
    </source>
</evidence>
<feature type="binding site" evidence="19">
    <location>
        <begin position="8"/>
        <end position="15"/>
    </location>
    <ligand>
        <name>GTP</name>
        <dbReference type="ChEBI" id="CHEBI:37565"/>
    </ligand>
</feature>
<comment type="caution">
    <text evidence="20">The sequence shown here is derived from an EMBL/GenBank/DDBJ whole genome shotgun (WGS) entry which is preliminary data.</text>
</comment>
<feature type="active site" description="GMP-histidine intermediate" evidence="18">
    <location>
        <position position="49"/>
    </location>
</feature>
<keyword evidence="11" id="KW-0808">Transferase</keyword>
<dbReference type="Gene3D" id="3.40.50.300">
    <property type="entry name" value="P-loop containing nucleotide triphosphate hydrolases"/>
    <property type="match status" value="1"/>
</dbReference>
<evidence type="ECO:0000256" key="9">
    <source>
        <dbReference type="ARBA" id="ARBA00012523"/>
    </source>
</evidence>
<evidence type="ECO:0000256" key="10">
    <source>
        <dbReference type="ARBA" id="ARBA00022573"/>
    </source>
</evidence>
<dbReference type="GO" id="GO:0005525">
    <property type="term" value="F:GTP binding"/>
    <property type="evidence" value="ECO:0007669"/>
    <property type="project" value="UniProtKB-KW"/>
</dbReference>
<comment type="catalytic activity">
    <reaction evidence="1">
        <text>adenosylcob(III)inamide + ATP = adenosylcob(III)inamide phosphate + ADP + H(+)</text>
        <dbReference type="Rhea" id="RHEA:15769"/>
        <dbReference type="ChEBI" id="CHEBI:2480"/>
        <dbReference type="ChEBI" id="CHEBI:15378"/>
        <dbReference type="ChEBI" id="CHEBI:30616"/>
        <dbReference type="ChEBI" id="CHEBI:58502"/>
        <dbReference type="ChEBI" id="CHEBI:456216"/>
        <dbReference type="EC" id="2.7.1.156"/>
    </reaction>
</comment>
<evidence type="ECO:0000313" key="20">
    <source>
        <dbReference type="EMBL" id="SMP14901.1"/>
    </source>
</evidence>
<dbReference type="PANTHER" id="PTHR34848:SF1">
    <property type="entry name" value="BIFUNCTIONAL ADENOSYLCOBALAMIN BIOSYNTHESIS PROTEIN COBU"/>
    <property type="match status" value="1"/>
</dbReference>
<evidence type="ECO:0000256" key="13">
    <source>
        <dbReference type="ARBA" id="ARBA00022777"/>
    </source>
</evidence>
<proteinExistence type="inferred from homology"/>
<comment type="function">
    <text evidence="4">Catalyzes ATP-dependent phosphorylation of adenosylcobinamide and addition of GMP to adenosylcobinamide phosphate.</text>
</comment>
<evidence type="ECO:0000256" key="8">
    <source>
        <dbReference type="ARBA" id="ARBA00012016"/>
    </source>
</evidence>
<feature type="binding site" evidence="19">
    <location>
        <position position="61"/>
    </location>
    <ligand>
        <name>GTP</name>
        <dbReference type="ChEBI" id="CHEBI:37565"/>
    </ligand>
</feature>
<keyword evidence="21" id="KW-1185">Reference proteome</keyword>
<evidence type="ECO:0000256" key="3">
    <source>
        <dbReference type="ARBA" id="ARBA00001522"/>
    </source>
</evidence>
<dbReference type="Pfam" id="PF02283">
    <property type="entry name" value="CobU"/>
    <property type="match status" value="1"/>
</dbReference>
<evidence type="ECO:0000256" key="4">
    <source>
        <dbReference type="ARBA" id="ARBA00003889"/>
    </source>
</evidence>
<evidence type="ECO:0000256" key="5">
    <source>
        <dbReference type="ARBA" id="ARBA00004692"/>
    </source>
</evidence>
<name>A0AA46AEV3_9BACL</name>
<keyword evidence="13 20" id="KW-0418">Kinase</keyword>
<dbReference type="InterPro" id="IPR003203">
    <property type="entry name" value="CobU/CobP"/>
</dbReference>
<evidence type="ECO:0000256" key="18">
    <source>
        <dbReference type="PIRSR" id="PIRSR006135-1"/>
    </source>
</evidence>
<keyword evidence="20" id="KW-0548">Nucleotidyltransferase</keyword>
<keyword evidence="10" id="KW-0169">Cobalamin biosynthesis</keyword>
<evidence type="ECO:0000256" key="6">
    <source>
        <dbReference type="ARBA" id="ARBA00005159"/>
    </source>
</evidence>
<evidence type="ECO:0000256" key="15">
    <source>
        <dbReference type="ARBA" id="ARBA00023134"/>
    </source>
</evidence>
<dbReference type="Proteomes" id="UP001157946">
    <property type="component" value="Unassembled WGS sequence"/>
</dbReference>
<comment type="catalytic activity">
    <reaction evidence="2">
        <text>adenosylcob(III)inamide phosphate + GTP + H(+) = adenosylcob(III)inamide-GDP + diphosphate</text>
        <dbReference type="Rhea" id="RHEA:22712"/>
        <dbReference type="ChEBI" id="CHEBI:15378"/>
        <dbReference type="ChEBI" id="CHEBI:33019"/>
        <dbReference type="ChEBI" id="CHEBI:37565"/>
        <dbReference type="ChEBI" id="CHEBI:58502"/>
        <dbReference type="ChEBI" id="CHEBI:60487"/>
        <dbReference type="EC" id="2.7.7.62"/>
    </reaction>
</comment>
<dbReference type="SUPFAM" id="SSF52540">
    <property type="entry name" value="P-loop containing nucleoside triphosphate hydrolases"/>
    <property type="match status" value="1"/>
</dbReference>
<comment type="catalytic activity">
    <reaction evidence="3">
        <text>adenosylcob(III)inamide + GTP = adenosylcob(III)inamide phosphate + GDP + H(+)</text>
        <dbReference type="Rhea" id="RHEA:15765"/>
        <dbReference type="ChEBI" id="CHEBI:2480"/>
        <dbReference type="ChEBI" id="CHEBI:15378"/>
        <dbReference type="ChEBI" id="CHEBI:37565"/>
        <dbReference type="ChEBI" id="CHEBI:58189"/>
        <dbReference type="ChEBI" id="CHEBI:58502"/>
        <dbReference type="EC" id="2.7.1.156"/>
    </reaction>
</comment>
<evidence type="ECO:0000256" key="11">
    <source>
        <dbReference type="ARBA" id="ARBA00022679"/>
    </source>
</evidence>
<comment type="similarity">
    <text evidence="7">Belongs to the CobU/CobP family.</text>
</comment>
<evidence type="ECO:0000256" key="17">
    <source>
        <dbReference type="ARBA" id="ARBA00030571"/>
    </source>
</evidence>
<dbReference type="EMBL" id="FXTU01000002">
    <property type="protein sequence ID" value="SMP14901.1"/>
    <property type="molecule type" value="Genomic_DNA"/>
</dbReference>
<evidence type="ECO:0000256" key="12">
    <source>
        <dbReference type="ARBA" id="ARBA00022741"/>
    </source>
</evidence>
<dbReference type="PIRSF" id="PIRSF006135">
    <property type="entry name" value="CobU"/>
    <property type="match status" value="1"/>
</dbReference>
<evidence type="ECO:0000313" key="21">
    <source>
        <dbReference type="Proteomes" id="UP001157946"/>
    </source>
</evidence>
<keyword evidence="12 19" id="KW-0547">Nucleotide-binding</keyword>
<reference evidence="20" key="1">
    <citation type="submission" date="2017-05" db="EMBL/GenBank/DDBJ databases">
        <authorList>
            <person name="Varghese N."/>
            <person name="Submissions S."/>
        </authorList>
    </citation>
    <scope>NUCLEOTIDE SEQUENCE</scope>
    <source>
        <strain evidence="20">DSM 45262</strain>
    </source>
</reference>
<evidence type="ECO:0000256" key="2">
    <source>
        <dbReference type="ARBA" id="ARBA00000711"/>
    </source>
</evidence>
<sequence>MGIRLVTGGVRSGKSRFAESLCVKEGKPVVYLATSQVVDDEMKARVIAHQRQRPKEWEVKEEAFDLVGVITEIPTGSVLLVDSLTAWVSNLLMSEPLAEGEDPSRWRSRRLAQVESHVHAWLDRLAARDAVIVTDEVGLGGVSMHPIGRCFQDALGWVNQEVALRADEVWFVVSGVPWRVKG</sequence>
<dbReference type="PANTHER" id="PTHR34848">
    <property type="match status" value="1"/>
</dbReference>
<dbReference type="GO" id="GO:0043752">
    <property type="term" value="F:adenosylcobinamide kinase activity"/>
    <property type="evidence" value="ECO:0007669"/>
    <property type="project" value="UniProtKB-EC"/>
</dbReference>
<feature type="binding site" evidence="19">
    <location>
        <begin position="33"/>
        <end position="35"/>
    </location>
    <ligand>
        <name>GTP</name>
        <dbReference type="ChEBI" id="CHEBI:37565"/>
    </ligand>
</feature>
<gene>
    <name evidence="20" type="ORF">SAMN06265361_102638</name>
</gene>
<dbReference type="AlphaFoldDB" id="A0AA46AEV3"/>
<organism evidence="20 21">
    <name type="scientific">Laceyella tengchongensis</name>
    <dbReference type="NCBI Taxonomy" id="574699"/>
    <lineage>
        <taxon>Bacteria</taxon>
        <taxon>Bacillati</taxon>
        <taxon>Bacillota</taxon>
        <taxon>Bacilli</taxon>
        <taxon>Bacillales</taxon>
        <taxon>Thermoactinomycetaceae</taxon>
        <taxon>Laceyella</taxon>
    </lineage>
</organism>
<keyword evidence="15 19" id="KW-0342">GTP-binding</keyword>
<dbReference type="GO" id="GO:0009236">
    <property type="term" value="P:cobalamin biosynthetic process"/>
    <property type="evidence" value="ECO:0007669"/>
    <property type="project" value="UniProtKB-KW"/>
</dbReference>
<accession>A0AA46AEV3</accession>
<dbReference type="NCBIfam" id="NF004469">
    <property type="entry name" value="PRK05800.1"/>
    <property type="match status" value="1"/>
</dbReference>
<comment type="pathway">
    <text evidence="6">Cofactor biosynthesis; adenosylcobalamin biosynthesis; adenosylcobalamin from cob(II)yrinate a,c-diamide: step 5/7.</text>
</comment>
<keyword evidence="14" id="KW-0067">ATP-binding</keyword>
<dbReference type="GO" id="GO:0008820">
    <property type="term" value="F:cobinamide phosphate guanylyltransferase activity"/>
    <property type="evidence" value="ECO:0007669"/>
    <property type="project" value="UniProtKB-EC"/>
</dbReference>
<dbReference type="CDD" id="cd00544">
    <property type="entry name" value="CobU"/>
    <property type="match status" value="1"/>
</dbReference>
<protein>
    <recommendedName>
        <fullName evidence="16">Adenosylcobinamide kinase</fullName>
        <ecNumber evidence="8">2.7.1.156</ecNumber>
        <ecNumber evidence="9">2.7.7.62</ecNumber>
    </recommendedName>
    <alternativeName>
        <fullName evidence="17">Adenosylcobinamide-phosphate guanylyltransferase</fullName>
    </alternativeName>
</protein>
<feature type="binding site" evidence="19">
    <location>
        <position position="82"/>
    </location>
    <ligand>
        <name>GTP</name>
        <dbReference type="ChEBI" id="CHEBI:37565"/>
    </ligand>
</feature>